<name>V5H815_IXORI</name>
<organism evidence="1">
    <name type="scientific">Ixodes ricinus</name>
    <name type="common">Common tick</name>
    <name type="synonym">Acarus ricinus</name>
    <dbReference type="NCBI Taxonomy" id="34613"/>
    <lineage>
        <taxon>Eukaryota</taxon>
        <taxon>Metazoa</taxon>
        <taxon>Ecdysozoa</taxon>
        <taxon>Arthropoda</taxon>
        <taxon>Chelicerata</taxon>
        <taxon>Arachnida</taxon>
        <taxon>Acari</taxon>
        <taxon>Parasitiformes</taxon>
        <taxon>Ixodida</taxon>
        <taxon>Ixodoidea</taxon>
        <taxon>Ixodidae</taxon>
        <taxon>Ixodinae</taxon>
        <taxon>Ixodes</taxon>
    </lineage>
</organism>
<dbReference type="AlphaFoldDB" id="V5H815"/>
<dbReference type="PANTHER" id="PTHR34153:SF2">
    <property type="entry name" value="SI:CH211-262H13.3-RELATED"/>
    <property type="match status" value="1"/>
</dbReference>
<sequence length="226" mass="24828">MPQNGLLSTPQLLAEALPQAISQMAPQACPQPCAQPVPQLAPQLPRQITQQFPLRMPQPSAQPVHQSVPQPVTPLLAPQPMPQPQLEAQPAGLHLFGPQPAGPQPGAPQLPLRTMEEFRRCELALLSESAQASMLARLSSLGGNSLKDTTRIIMERTLRKDVQCRFSLLGRRPPKLAFRGTRLCTTIIAAVRARTKMDIVDIERCISRYLAGAADREGGRRQRHDK</sequence>
<evidence type="ECO:0000313" key="1">
    <source>
        <dbReference type="EMBL" id="JAB68958.1"/>
    </source>
</evidence>
<accession>V5H815</accession>
<dbReference type="EMBL" id="GANP01015510">
    <property type="protein sequence ID" value="JAB68958.1"/>
    <property type="molecule type" value="mRNA"/>
</dbReference>
<dbReference type="PANTHER" id="PTHR34153">
    <property type="entry name" value="SI:CH211-262H13.3-RELATED-RELATED"/>
    <property type="match status" value="1"/>
</dbReference>
<keyword evidence="1" id="KW-0675">Receptor</keyword>
<proteinExistence type="evidence at transcript level"/>
<protein>
    <submittedName>
        <fullName evidence="1">Putative gamma-aminobutyric acid receptor subunit epsilon</fullName>
    </submittedName>
</protein>
<reference evidence="1" key="1">
    <citation type="journal article" date="2015" name="Sci. Rep.">
        <title>Tissue- and time-dependent transcription in Ixodes ricinus salivary glands and midguts when blood feeding on the vertebrate host.</title>
        <authorList>
            <person name="Kotsyfakis M."/>
            <person name="Schwarz A."/>
            <person name="Erhart J."/>
            <person name="Ribeiro J.M."/>
        </authorList>
    </citation>
    <scope>NUCLEOTIDE SEQUENCE</scope>
    <source>
        <tissue evidence="1">Salivary gland and midgut</tissue>
    </source>
</reference>